<comment type="function">
    <text evidence="1">Core subunit of the mitochondrial membrane respiratory chain NADH dehydrogenase (Complex I) that is believed to belong to the minimal assembly required for catalysis. Complex I functions in the transfer of electrons from NADH to the respiratory chain. The immediate electron acceptor for the enzyme is believed to be ubiquinone.</text>
</comment>
<comment type="subcellular location">
    <subcellularLocation>
        <location evidence="2 17">Mitochondrion membrane</location>
        <topology evidence="2 17">Multi-pass membrane protein</topology>
    </subcellularLocation>
</comment>
<protein>
    <recommendedName>
        <fullName evidence="5 17">NADH-ubiquinone oxidoreductase chain 4</fullName>
        <ecNumber evidence="4 17">7.1.1.2</ecNumber>
    </recommendedName>
</protein>
<comment type="similarity">
    <text evidence="3 17">Belongs to the complex I subunit 4 family.</text>
</comment>
<evidence type="ECO:0000256" key="1">
    <source>
        <dbReference type="ARBA" id="ARBA00003257"/>
    </source>
</evidence>
<keyword evidence="8 17" id="KW-0812">Transmembrane</keyword>
<feature type="transmembrane region" description="Helical" evidence="17">
    <location>
        <begin position="191"/>
        <end position="210"/>
    </location>
</feature>
<evidence type="ECO:0000256" key="3">
    <source>
        <dbReference type="ARBA" id="ARBA00009025"/>
    </source>
</evidence>
<keyword evidence="9" id="KW-1278">Translocase</keyword>
<evidence type="ECO:0000256" key="2">
    <source>
        <dbReference type="ARBA" id="ARBA00004225"/>
    </source>
</evidence>
<evidence type="ECO:0000256" key="16">
    <source>
        <dbReference type="ARBA" id="ARBA00049551"/>
    </source>
</evidence>
<evidence type="ECO:0000259" key="18">
    <source>
        <dbReference type="Pfam" id="PF00361"/>
    </source>
</evidence>
<dbReference type="InterPro" id="IPR003918">
    <property type="entry name" value="NADH_UbQ_OxRdtase"/>
</dbReference>
<dbReference type="PRINTS" id="PR01437">
    <property type="entry name" value="NUOXDRDTASE4"/>
</dbReference>
<feature type="transmembrane region" description="Helical" evidence="17">
    <location>
        <begin position="156"/>
        <end position="179"/>
    </location>
</feature>
<sequence>MVFLGLSVYFLFSGLWFCFFLVIYIFFGLNIMSWSGEFFFFDSGVYLVMVYMSVFIVFLVVMREKVGPVVFLSELLVLVCLFFFFSVNMLMLYIFFELSIFPILIMILGYGAQIEKVGACYYLIFYAVLCSSPFLCVYLYGGFMLFYVYYDVFVSWEVLIFLMLCFLIKFPVYFLHLWLPKAHAEAPTVGSMLLAGLLLKLGTVGYLRLLGLVSGMSVYFCLVLGLLGMVLGSFLCLLQSDVKSIIAYSSVVHMSFVLLVLCLVCGFGKLSGVLMMLSHGYVSTMMFYLIGEFYHILGTRMMMFISGLMVSSMMVSYVFIMVFLCNSGIPPSVSFFSEFIGVVNVFYMIWGLFFFLFFYFFVGFYFTFFVLTSGLMGFIYSSFLLWFGLYVVPGLIMMMNMFWIVVLL</sequence>
<feature type="transmembrane region" description="Helical" evidence="17">
    <location>
        <begin position="245"/>
        <end position="267"/>
    </location>
</feature>
<evidence type="ECO:0000256" key="12">
    <source>
        <dbReference type="ARBA" id="ARBA00023027"/>
    </source>
</evidence>
<evidence type="ECO:0000256" key="5">
    <source>
        <dbReference type="ARBA" id="ARBA00021006"/>
    </source>
</evidence>
<proteinExistence type="inferred from homology"/>
<dbReference type="PANTHER" id="PTHR43507">
    <property type="entry name" value="NADH-UBIQUINONE OXIDOREDUCTASE CHAIN 4"/>
    <property type="match status" value="1"/>
</dbReference>
<keyword evidence="6 17" id="KW-0813">Transport</keyword>
<keyword evidence="12 17" id="KW-0520">NAD</keyword>
<keyword evidence="13 17" id="KW-0830">Ubiquinone</keyword>
<evidence type="ECO:0000256" key="17">
    <source>
        <dbReference type="RuleBase" id="RU003297"/>
    </source>
</evidence>
<feature type="transmembrane region" description="Helical" evidence="17">
    <location>
        <begin position="216"/>
        <end position="238"/>
    </location>
</feature>
<feature type="transmembrane region" description="Helical" evidence="17">
    <location>
        <begin position="123"/>
        <end position="150"/>
    </location>
</feature>
<dbReference type="GO" id="GO:0031966">
    <property type="term" value="C:mitochondrial membrane"/>
    <property type="evidence" value="ECO:0007669"/>
    <property type="project" value="UniProtKB-SubCell"/>
</dbReference>
<feature type="transmembrane region" description="Helical" evidence="17">
    <location>
        <begin position="273"/>
        <end position="291"/>
    </location>
</feature>
<dbReference type="GO" id="GO:0048039">
    <property type="term" value="F:ubiquinone binding"/>
    <property type="evidence" value="ECO:0007669"/>
    <property type="project" value="TreeGrafter"/>
</dbReference>
<evidence type="ECO:0000256" key="4">
    <source>
        <dbReference type="ARBA" id="ARBA00012944"/>
    </source>
</evidence>
<dbReference type="GO" id="GO:0003954">
    <property type="term" value="F:NADH dehydrogenase activity"/>
    <property type="evidence" value="ECO:0007669"/>
    <property type="project" value="TreeGrafter"/>
</dbReference>
<reference evidence="19" key="1">
    <citation type="journal article" date="2009" name="Gene">
        <title>The mitochondrial genome sequence of Enterobius vermicularis (Nematoda: Oxyurida)--an idiosyncratic gene order and phylogenetic information for chromadorean nematodes.</title>
        <authorList>
            <person name="Kang S."/>
            <person name="Sultana T."/>
            <person name="Eom K.S."/>
            <person name="Park Y.C."/>
            <person name="Soonthornpong N."/>
            <person name="Nadler S.A."/>
            <person name="Park J.K."/>
        </authorList>
    </citation>
    <scope>NUCLEOTIDE SEQUENCE</scope>
</reference>
<dbReference type="Pfam" id="PF00361">
    <property type="entry name" value="Proton_antipo_M"/>
    <property type="match status" value="1"/>
</dbReference>
<dbReference type="AlphaFoldDB" id="B6CM43"/>
<dbReference type="GO" id="GO:0042773">
    <property type="term" value="P:ATP synthesis coupled electron transport"/>
    <property type="evidence" value="ECO:0007669"/>
    <property type="project" value="InterPro"/>
</dbReference>
<keyword evidence="10 17" id="KW-0249">Electron transport</keyword>
<feature type="transmembrane region" description="Helical" evidence="17">
    <location>
        <begin position="303"/>
        <end position="324"/>
    </location>
</feature>
<dbReference type="InterPro" id="IPR001750">
    <property type="entry name" value="ND/Mrp_TM"/>
</dbReference>
<dbReference type="GO" id="GO:0008137">
    <property type="term" value="F:NADH dehydrogenase (ubiquinone) activity"/>
    <property type="evidence" value="ECO:0007669"/>
    <property type="project" value="UniProtKB-UniRule"/>
</dbReference>
<evidence type="ECO:0000256" key="13">
    <source>
        <dbReference type="ARBA" id="ARBA00023075"/>
    </source>
</evidence>
<feature type="transmembrane region" description="Helical" evidence="17">
    <location>
        <begin position="93"/>
        <end position="111"/>
    </location>
</feature>
<dbReference type="PANTHER" id="PTHR43507:SF20">
    <property type="entry name" value="NADH-UBIQUINONE OXIDOREDUCTASE CHAIN 4"/>
    <property type="match status" value="1"/>
</dbReference>
<organism evidence="19">
    <name type="scientific">Enterobius vermicularis</name>
    <name type="common">Human pinworm</name>
    <dbReference type="NCBI Taxonomy" id="51028"/>
    <lineage>
        <taxon>Eukaryota</taxon>
        <taxon>Metazoa</taxon>
        <taxon>Ecdysozoa</taxon>
        <taxon>Nematoda</taxon>
        <taxon>Chromadorea</taxon>
        <taxon>Rhabditida</taxon>
        <taxon>Spirurina</taxon>
        <taxon>Oxyuridomorpha</taxon>
        <taxon>Oxyuroidea</taxon>
        <taxon>Oxyuridae</taxon>
        <taxon>Enterobius</taxon>
    </lineage>
</organism>
<feature type="domain" description="NADH:quinone oxidoreductase/Mrp antiporter transmembrane" evidence="18">
    <location>
        <begin position="87"/>
        <end position="357"/>
    </location>
</feature>
<evidence type="ECO:0000256" key="9">
    <source>
        <dbReference type="ARBA" id="ARBA00022967"/>
    </source>
</evidence>
<evidence type="ECO:0000313" key="19">
    <source>
        <dbReference type="EMBL" id="ABY21273.1"/>
    </source>
</evidence>
<keyword evidence="14 17" id="KW-0496">Mitochondrion</keyword>
<evidence type="ECO:0000256" key="8">
    <source>
        <dbReference type="ARBA" id="ARBA00022692"/>
    </source>
</evidence>
<feature type="transmembrane region" description="Helical" evidence="17">
    <location>
        <begin position="344"/>
        <end position="371"/>
    </location>
</feature>
<evidence type="ECO:0000256" key="6">
    <source>
        <dbReference type="ARBA" id="ARBA00022448"/>
    </source>
</evidence>
<geneLocation type="mitochondrion" evidence="19"/>
<keyword evidence="7 17" id="KW-0679">Respiratory chain</keyword>
<dbReference type="GO" id="GO:0015990">
    <property type="term" value="P:electron transport coupled proton transport"/>
    <property type="evidence" value="ECO:0007669"/>
    <property type="project" value="TreeGrafter"/>
</dbReference>
<feature type="transmembrane region" description="Helical" evidence="17">
    <location>
        <begin position="69"/>
        <end position="87"/>
    </location>
</feature>
<gene>
    <name evidence="19" type="primary">ND4</name>
</gene>
<comment type="catalytic activity">
    <reaction evidence="16 17">
        <text>a ubiquinone + NADH + 5 H(+)(in) = a ubiquinol + NAD(+) + 4 H(+)(out)</text>
        <dbReference type="Rhea" id="RHEA:29091"/>
        <dbReference type="Rhea" id="RHEA-COMP:9565"/>
        <dbReference type="Rhea" id="RHEA-COMP:9566"/>
        <dbReference type="ChEBI" id="CHEBI:15378"/>
        <dbReference type="ChEBI" id="CHEBI:16389"/>
        <dbReference type="ChEBI" id="CHEBI:17976"/>
        <dbReference type="ChEBI" id="CHEBI:57540"/>
        <dbReference type="ChEBI" id="CHEBI:57945"/>
        <dbReference type="EC" id="7.1.1.2"/>
    </reaction>
</comment>
<evidence type="ECO:0000256" key="14">
    <source>
        <dbReference type="ARBA" id="ARBA00023128"/>
    </source>
</evidence>
<feature type="transmembrane region" description="Helical" evidence="17">
    <location>
        <begin position="39"/>
        <end position="62"/>
    </location>
</feature>
<keyword evidence="15 17" id="KW-0472">Membrane</keyword>
<comment type="function">
    <text evidence="17">Core subunit of the mitochondrial membrane respiratory chain NADH dehydrogenase (Complex I) which catalyzes electron transfer from NADH through the respiratory chain, using ubiquinone as an electron acceptor. Essential for the catalytic activity and assembly of complex I.</text>
</comment>
<feature type="transmembrane region" description="Helical" evidence="17">
    <location>
        <begin position="383"/>
        <end position="406"/>
    </location>
</feature>
<evidence type="ECO:0000256" key="11">
    <source>
        <dbReference type="ARBA" id="ARBA00022989"/>
    </source>
</evidence>
<evidence type="ECO:0000256" key="15">
    <source>
        <dbReference type="ARBA" id="ARBA00023136"/>
    </source>
</evidence>
<accession>B6CM43</accession>
<name>B6CM43_ENTVE</name>
<evidence type="ECO:0000256" key="10">
    <source>
        <dbReference type="ARBA" id="ARBA00022982"/>
    </source>
</evidence>
<evidence type="ECO:0000256" key="7">
    <source>
        <dbReference type="ARBA" id="ARBA00022660"/>
    </source>
</evidence>
<feature type="transmembrane region" description="Helical" evidence="17">
    <location>
        <begin position="7"/>
        <end position="27"/>
    </location>
</feature>
<keyword evidence="11 17" id="KW-1133">Transmembrane helix</keyword>
<dbReference type="EMBL" id="EU281143">
    <property type="protein sequence ID" value="ABY21273.1"/>
    <property type="molecule type" value="Genomic_DNA"/>
</dbReference>
<dbReference type="EC" id="7.1.1.2" evidence="4 17"/>